<evidence type="ECO:0000313" key="5">
    <source>
        <dbReference type="EMBL" id="KAL2461651.1"/>
    </source>
</evidence>
<keyword evidence="5" id="KW-0675">Receptor</keyword>
<evidence type="ECO:0000259" key="4">
    <source>
        <dbReference type="Pfam" id="PF08263"/>
    </source>
</evidence>
<dbReference type="PANTHER" id="PTHR48010">
    <property type="entry name" value="OS05G0588300 PROTEIN"/>
    <property type="match status" value="1"/>
</dbReference>
<dbReference type="Gene3D" id="3.80.10.10">
    <property type="entry name" value="Ribonuclease Inhibitor"/>
    <property type="match status" value="1"/>
</dbReference>
<keyword evidence="2" id="KW-0677">Repeat</keyword>
<dbReference type="Pfam" id="PF08263">
    <property type="entry name" value="LRRNT_2"/>
    <property type="match status" value="1"/>
</dbReference>
<gene>
    <name evidence="5" type="ORF">Adt_45071</name>
</gene>
<evidence type="ECO:0000256" key="1">
    <source>
        <dbReference type="ARBA" id="ARBA00022614"/>
    </source>
</evidence>
<keyword evidence="5" id="KW-0808">Transferase</keyword>
<dbReference type="EMBL" id="JBFOLK010000014">
    <property type="protein sequence ID" value="KAL2461651.1"/>
    <property type="molecule type" value="Genomic_DNA"/>
</dbReference>
<keyword evidence="6" id="KW-1185">Reference proteome</keyword>
<dbReference type="PANTHER" id="PTHR48010:SF1">
    <property type="entry name" value="PROTEIN KINASE DOMAIN-CONTAINING PROTEIN"/>
    <property type="match status" value="1"/>
</dbReference>
<keyword evidence="5" id="KW-0418">Kinase</keyword>
<dbReference type="InterPro" id="IPR032675">
    <property type="entry name" value="LRR_dom_sf"/>
</dbReference>
<dbReference type="InterPro" id="IPR001611">
    <property type="entry name" value="Leu-rich_rpt"/>
</dbReference>
<dbReference type="SUPFAM" id="SSF52058">
    <property type="entry name" value="L domain-like"/>
    <property type="match status" value="1"/>
</dbReference>
<dbReference type="InterPro" id="IPR050994">
    <property type="entry name" value="At_inactive_RLKs"/>
</dbReference>
<protein>
    <submittedName>
        <fullName evidence="5">Inactive receptor kinase</fullName>
    </submittedName>
</protein>
<evidence type="ECO:0000256" key="2">
    <source>
        <dbReference type="ARBA" id="ARBA00022737"/>
    </source>
</evidence>
<proteinExistence type="predicted"/>
<evidence type="ECO:0000256" key="3">
    <source>
        <dbReference type="SAM" id="SignalP"/>
    </source>
</evidence>
<dbReference type="Proteomes" id="UP001604336">
    <property type="component" value="Unassembled WGS sequence"/>
</dbReference>
<dbReference type="GO" id="GO:0016301">
    <property type="term" value="F:kinase activity"/>
    <property type="evidence" value="ECO:0007669"/>
    <property type="project" value="UniProtKB-KW"/>
</dbReference>
<dbReference type="AlphaFoldDB" id="A0ABD1PGF6"/>
<dbReference type="InterPro" id="IPR013210">
    <property type="entry name" value="LRR_N_plant-typ"/>
</dbReference>
<feature type="chain" id="PRO_5044776803" evidence="3">
    <location>
        <begin position="23"/>
        <end position="157"/>
    </location>
</feature>
<name>A0ABD1PGF6_9LAMI</name>
<keyword evidence="3" id="KW-0732">Signal</keyword>
<reference evidence="6" key="1">
    <citation type="submission" date="2024-07" db="EMBL/GenBank/DDBJ databases">
        <title>Two chromosome-level genome assemblies of Korean endemic species Abeliophyllum distichum and Forsythia ovata (Oleaceae).</title>
        <authorList>
            <person name="Jang H."/>
        </authorList>
    </citation>
    <scope>NUCLEOTIDE SEQUENCE [LARGE SCALE GENOMIC DNA]</scope>
</reference>
<keyword evidence="1" id="KW-0433">Leucine-rich repeat</keyword>
<feature type="signal peptide" evidence="3">
    <location>
        <begin position="1"/>
        <end position="22"/>
    </location>
</feature>
<accession>A0ABD1PGF6</accession>
<organism evidence="5 6">
    <name type="scientific">Abeliophyllum distichum</name>
    <dbReference type="NCBI Taxonomy" id="126358"/>
    <lineage>
        <taxon>Eukaryota</taxon>
        <taxon>Viridiplantae</taxon>
        <taxon>Streptophyta</taxon>
        <taxon>Embryophyta</taxon>
        <taxon>Tracheophyta</taxon>
        <taxon>Spermatophyta</taxon>
        <taxon>Magnoliopsida</taxon>
        <taxon>eudicotyledons</taxon>
        <taxon>Gunneridae</taxon>
        <taxon>Pentapetalae</taxon>
        <taxon>asterids</taxon>
        <taxon>lamiids</taxon>
        <taxon>Lamiales</taxon>
        <taxon>Oleaceae</taxon>
        <taxon>Forsythieae</taxon>
        <taxon>Abeliophyllum</taxon>
    </lineage>
</organism>
<sequence length="157" mass="17724">MGIKLIFEAIFLFGSLYLLTSAEPIEDKNALLDFINNISHSRNLNWDERTSICNNWTGVTCNHDNSSVIAVRLPGNGFRGRIPLNTLGRLSALQILSMRSNVFSGPFPTDLLELRNLTGLYLQFNNFQGPLPWDFSVWKNLHSSNSTPTFSIFILMT</sequence>
<comment type="caution">
    <text evidence="5">The sequence shown here is derived from an EMBL/GenBank/DDBJ whole genome shotgun (WGS) entry which is preliminary data.</text>
</comment>
<feature type="domain" description="Leucine-rich repeat-containing N-terminal plant-type" evidence="4">
    <location>
        <begin position="26"/>
        <end position="62"/>
    </location>
</feature>
<dbReference type="Pfam" id="PF00560">
    <property type="entry name" value="LRR_1"/>
    <property type="match status" value="1"/>
</dbReference>
<evidence type="ECO:0000313" key="6">
    <source>
        <dbReference type="Proteomes" id="UP001604336"/>
    </source>
</evidence>